<keyword evidence="2" id="KW-0808">Transferase</keyword>
<dbReference type="NCBIfam" id="TIGR01251">
    <property type="entry name" value="ribP_PPkin"/>
    <property type="match status" value="1"/>
</dbReference>
<evidence type="ECO:0000256" key="2">
    <source>
        <dbReference type="ARBA" id="ARBA00022679"/>
    </source>
</evidence>
<comment type="catalytic activity">
    <reaction evidence="7">
        <text>D-ribose 5-phosphate + ATP = 5-phospho-alpha-D-ribose 1-diphosphate + AMP + H(+)</text>
        <dbReference type="Rhea" id="RHEA:15609"/>
        <dbReference type="ChEBI" id="CHEBI:15378"/>
        <dbReference type="ChEBI" id="CHEBI:30616"/>
        <dbReference type="ChEBI" id="CHEBI:58017"/>
        <dbReference type="ChEBI" id="CHEBI:78346"/>
        <dbReference type="ChEBI" id="CHEBI:456215"/>
        <dbReference type="EC" id="2.7.6.1"/>
    </reaction>
</comment>
<proteinExistence type="inferred from homology"/>
<reference evidence="11" key="1">
    <citation type="submission" date="2020-10" db="EMBL/GenBank/DDBJ databases">
        <authorList>
            <person name="Gilroy R."/>
        </authorList>
    </citation>
    <scope>NUCLEOTIDE SEQUENCE</scope>
    <source>
        <strain evidence="11">ChiGjej1B1-19959</strain>
    </source>
</reference>
<dbReference type="CDD" id="cd06223">
    <property type="entry name" value="PRTases_typeI"/>
    <property type="match status" value="1"/>
</dbReference>
<dbReference type="Pfam" id="PF13793">
    <property type="entry name" value="Pribosyltran_N"/>
    <property type="match status" value="1"/>
</dbReference>
<dbReference type="EC" id="2.7.6.1" evidence="1"/>
<evidence type="ECO:0000256" key="3">
    <source>
        <dbReference type="ARBA" id="ARBA00022727"/>
    </source>
</evidence>
<keyword evidence="3 8" id="KW-0545">Nucleotide biosynthesis</keyword>
<dbReference type="InterPro" id="IPR005946">
    <property type="entry name" value="Rib-P_diPkinase"/>
</dbReference>
<dbReference type="Pfam" id="PF00156">
    <property type="entry name" value="Pribosyltran"/>
    <property type="match status" value="1"/>
</dbReference>
<dbReference type="AlphaFoldDB" id="A0A9D1IF16"/>
<evidence type="ECO:0000259" key="10">
    <source>
        <dbReference type="Pfam" id="PF13793"/>
    </source>
</evidence>
<dbReference type="GO" id="GO:0005737">
    <property type="term" value="C:cytoplasm"/>
    <property type="evidence" value="ECO:0007669"/>
    <property type="project" value="TreeGrafter"/>
</dbReference>
<reference evidence="11" key="2">
    <citation type="journal article" date="2021" name="PeerJ">
        <title>Extensive microbial diversity within the chicken gut microbiome revealed by metagenomics and culture.</title>
        <authorList>
            <person name="Gilroy R."/>
            <person name="Ravi A."/>
            <person name="Getino M."/>
            <person name="Pursley I."/>
            <person name="Horton D.L."/>
            <person name="Alikhan N.F."/>
            <person name="Baker D."/>
            <person name="Gharbi K."/>
            <person name="Hall N."/>
            <person name="Watson M."/>
            <person name="Adriaenssens E.M."/>
            <person name="Foster-Nyarko E."/>
            <person name="Jarju S."/>
            <person name="Secka A."/>
            <person name="Antonio M."/>
            <person name="Oren A."/>
            <person name="Chaudhuri R.R."/>
            <person name="La Ragione R."/>
            <person name="Hildebrand F."/>
            <person name="Pallen M.J."/>
        </authorList>
    </citation>
    <scope>NUCLEOTIDE SEQUENCE</scope>
    <source>
        <strain evidence="11">ChiGjej1B1-19959</strain>
    </source>
</reference>
<keyword evidence="4" id="KW-0547">Nucleotide-binding</keyword>
<dbReference type="GO" id="GO:0005524">
    <property type="term" value="F:ATP binding"/>
    <property type="evidence" value="ECO:0007669"/>
    <property type="project" value="UniProtKB-KW"/>
</dbReference>
<dbReference type="PANTHER" id="PTHR10210:SF32">
    <property type="entry name" value="RIBOSE-PHOSPHATE PYROPHOSPHOKINASE 2"/>
    <property type="match status" value="1"/>
</dbReference>
<comment type="similarity">
    <text evidence="8">Belongs to the ribose-phosphate pyrophosphokinase family.</text>
</comment>
<dbReference type="GO" id="GO:0006015">
    <property type="term" value="P:5-phosphoribose 1-diphosphate biosynthetic process"/>
    <property type="evidence" value="ECO:0007669"/>
    <property type="project" value="TreeGrafter"/>
</dbReference>
<evidence type="ECO:0000256" key="6">
    <source>
        <dbReference type="ARBA" id="ARBA00022840"/>
    </source>
</evidence>
<dbReference type="GO" id="GO:0002189">
    <property type="term" value="C:ribose phosphate diphosphokinase complex"/>
    <property type="evidence" value="ECO:0007669"/>
    <property type="project" value="TreeGrafter"/>
</dbReference>
<evidence type="ECO:0000313" key="11">
    <source>
        <dbReference type="EMBL" id="HIU36122.1"/>
    </source>
</evidence>
<evidence type="ECO:0000313" key="12">
    <source>
        <dbReference type="Proteomes" id="UP000824071"/>
    </source>
</evidence>
<dbReference type="InterPro" id="IPR000836">
    <property type="entry name" value="PRTase_dom"/>
</dbReference>
<dbReference type="Gene3D" id="3.40.50.2020">
    <property type="match status" value="2"/>
</dbReference>
<dbReference type="Proteomes" id="UP000824071">
    <property type="component" value="Unassembled WGS sequence"/>
</dbReference>
<gene>
    <name evidence="11" type="ORF">IAC53_05925</name>
</gene>
<dbReference type="EMBL" id="DVMW01000036">
    <property type="protein sequence ID" value="HIU36122.1"/>
    <property type="molecule type" value="Genomic_DNA"/>
</dbReference>
<evidence type="ECO:0000256" key="1">
    <source>
        <dbReference type="ARBA" id="ARBA00013247"/>
    </source>
</evidence>
<dbReference type="SUPFAM" id="SSF53271">
    <property type="entry name" value="PRTase-like"/>
    <property type="match status" value="2"/>
</dbReference>
<keyword evidence="6" id="KW-0067">ATP-binding</keyword>
<dbReference type="InterPro" id="IPR029099">
    <property type="entry name" value="Pribosyltran_N"/>
</dbReference>
<dbReference type="GO" id="GO:0006164">
    <property type="term" value="P:purine nucleotide biosynthetic process"/>
    <property type="evidence" value="ECO:0007669"/>
    <property type="project" value="TreeGrafter"/>
</dbReference>
<organism evidence="11 12">
    <name type="scientific">Candidatus Fimenecus excrementigallinarum</name>
    <dbReference type="NCBI Taxonomy" id="2840816"/>
    <lineage>
        <taxon>Bacteria</taxon>
        <taxon>Bacillati</taxon>
        <taxon>Bacillota</taxon>
        <taxon>Clostridia</taxon>
        <taxon>Candidatus Fimenecus</taxon>
    </lineage>
</organism>
<name>A0A9D1IF16_9FIRM</name>
<evidence type="ECO:0000256" key="5">
    <source>
        <dbReference type="ARBA" id="ARBA00022777"/>
    </source>
</evidence>
<protein>
    <recommendedName>
        <fullName evidence="1">ribose-phosphate diphosphokinase</fullName>
        <ecNumber evidence="1">2.7.6.1</ecNumber>
    </recommendedName>
</protein>
<dbReference type="InterPro" id="IPR029057">
    <property type="entry name" value="PRTase-like"/>
</dbReference>
<feature type="domain" description="Phosphoribosyltransferase" evidence="9">
    <location>
        <begin position="203"/>
        <end position="305"/>
    </location>
</feature>
<evidence type="ECO:0000256" key="4">
    <source>
        <dbReference type="ARBA" id="ARBA00022741"/>
    </source>
</evidence>
<feature type="domain" description="Ribose-phosphate pyrophosphokinase N-terminal" evidence="10">
    <location>
        <begin position="18"/>
        <end position="163"/>
    </location>
</feature>
<dbReference type="GO" id="GO:0000287">
    <property type="term" value="F:magnesium ion binding"/>
    <property type="evidence" value="ECO:0007669"/>
    <property type="project" value="InterPro"/>
</dbReference>
<dbReference type="GO" id="GO:0016301">
    <property type="term" value="F:kinase activity"/>
    <property type="evidence" value="ECO:0007669"/>
    <property type="project" value="UniProtKB-KW"/>
</dbReference>
<sequence length="392" mass="44628">MPDYTQDFTNIPYGPLGIVALPGCEELAEKIDRYIVRWRAQKQSEHKNSIAFAGYERDTYIINAGFPRFGTGEGKGTLSESVRGYDIFIVADMFNYGLTYSMYGHDVPMSPDEHYANLKRAISAIGGKARRITVIMPMLYEGRQHKRSSRESLDCAIALQELCNNMGVDNIITFDAHDPRVQNAIPLKGFENVSPVYQMIKAFVNHVDDLHIDKEHLMIISPDEGGMGRCIYYSTVLGVDLGMFFKRRDYSRVVNGRNPILQHVFLGSSVKDMDVMIVDDMISSGESMLEVASKLKELGARRIFIFAAFGLFCEGLKSFDQQYKDGIIDRVFTTNLVYRPPELKEREWYCEVDLAKYVSYIIDTLNHDMSVSHLLNPADRIEALLRKKGYKK</sequence>
<evidence type="ECO:0000256" key="8">
    <source>
        <dbReference type="RuleBase" id="RU004324"/>
    </source>
</evidence>
<comment type="caution">
    <text evidence="11">The sequence shown here is derived from an EMBL/GenBank/DDBJ whole genome shotgun (WGS) entry which is preliminary data.</text>
</comment>
<accession>A0A9D1IF16</accession>
<dbReference type="GO" id="GO:0004749">
    <property type="term" value="F:ribose phosphate diphosphokinase activity"/>
    <property type="evidence" value="ECO:0007669"/>
    <property type="project" value="UniProtKB-EC"/>
</dbReference>
<keyword evidence="5" id="KW-0418">Kinase</keyword>
<evidence type="ECO:0000259" key="9">
    <source>
        <dbReference type="Pfam" id="PF00156"/>
    </source>
</evidence>
<evidence type="ECO:0000256" key="7">
    <source>
        <dbReference type="ARBA" id="ARBA00049535"/>
    </source>
</evidence>
<dbReference type="NCBIfam" id="NF005299">
    <property type="entry name" value="PRK06827.1"/>
    <property type="match status" value="1"/>
</dbReference>
<dbReference type="PANTHER" id="PTHR10210">
    <property type="entry name" value="RIBOSE-PHOSPHATE DIPHOSPHOKINASE FAMILY MEMBER"/>
    <property type="match status" value="1"/>
</dbReference>